<evidence type="ECO:0000256" key="21">
    <source>
        <dbReference type="ARBA" id="ARBA00047899"/>
    </source>
</evidence>
<keyword evidence="12" id="KW-0677">Repeat</keyword>
<dbReference type="PaxDb" id="3218-PP1S281_13V6.1"/>
<gene>
    <name evidence="28" type="primary">LOC112274195</name>
    <name evidence="27" type="ORF">PHYPA_002892</name>
</gene>
<dbReference type="InterPro" id="IPR008271">
    <property type="entry name" value="Ser/Thr_kinase_AS"/>
</dbReference>
<dbReference type="PROSITE" id="PS00108">
    <property type="entry name" value="PROTEIN_KINASE_ST"/>
    <property type="match status" value="1"/>
</dbReference>
<dbReference type="SUPFAM" id="SSF52047">
    <property type="entry name" value="RNI-like"/>
    <property type="match status" value="2"/>
</dbReference>
<comment type="similarity">
    <text evidence="2">Belongs to the protein kinase superfamily. Ser/Thr protein kinase family.</text>
</comment>
<dbReference type="InterPro" id="IPR003591">
    <property type="entry name" value="Leu-rich_rpt_typical-subtyp"/>
</dbReference>
<reference evidence="28" key="3">
    <citation type="submission" date="2020-12" db="UniProtKB">
        <authorList>
            <consortium name="EnsemblPlants"/>
        </authorList>
    </citation>
    <scope>IDENTIFICATION</scope>
</reference>
<dbReference type="OrthoDB" id="676979at2759"/>
<dbReference type="PROSITE" id="PS00107">
    <property type="entry name" value="PROTEIN_KINASE_ATP"/>
    <property type="match status" value="1"/>
</dbReference>
<dbReference type="PRINTS" id="PR00019">
    <property type="entry name" value="LEURICHRPT"/>
</dbReference>
<dbReference type="EnsemblPlants" id="Pp3c2_18570V3.1">
    <property type="protein sequence ID" value="Pp3c2_18570V3.1"/>
    <property type="gene ID" value="Pp3c2_18570"/>
</dbReference>
<evidence type="ECO:0000256" key="4">
    <source>
        <dbReference type="ARBA" id="ARBA00012513"/>
    </source>
</evidence>
<dbReference type="FunFam" id="3.80.10.10:FF:000775">
    <property type="entry name" value="Predicted protein"/>
    <property type="match status" value="1"/>
</dbReference>
<keyword evidence="5" id="KW-1003">Cell membrane</keyword>
<dbReference type="GO" id="GO:0010074">
    <property type="term" value="P:maintenance of meristem identity"/>
    <property type="evidence" value="ECO:0007669"/>
    <property type="project" value="UniProtKB-ARBA"/>
</dbReference>
<dbReference type="FunFam" id="3.30.200.20:FF:000260">
    <property type="entry name" value="LRR receptor-like serine/threonine-protein kinase RPK2"/>
    <property type="match status" value="1"/>
</dbReference>
<evidence type="ECO:0000256" key="6">
    <source>
        <dbReference type="ARBA" id="ARBA00022527"/>
    </source>
</evidence>
<dbReference type="InterPro" id="IPR000719">
    <property type="entry name" value="Prot_kinase_dom"/>
</dbReference>
<name>A0A2K1L235_PHYPA</name>
<evidence type="ECO:0000256" key="10">
    <source>
        <dbReference type="ARBA" id="ARBA00022692"/>
    </source>
</evidence>
<keyword evidence="15 23" id="KW-0067">ATP-binding</keyword>
<dbReference type="KEGG" id="ppp:112274195"/>
<dbReference type="SUPFAM" id="SSF56112">
    <property type="entry name" value="Protein kinase-like (PK-like)"/>
    <property type="match status" value="1"/>
</dbReference>
<dbReference type="Pfam" id="PF00560">
    <property type="entry name" value="LRR_1"/>
    <property type="match status" value="3"/>
</dbReference>
<comment type="similarity">
    <text evidence="3">Belongs to the RLP family.</text>
</comment>
<dbReference type="FunFam" id="3.80.10.10:FF:000453">
    <property type="entry name" value="Leucine-rich receptor-like protein kinase family protein"/>
    <property type="match status" value="1"/>
</dbReference>
<dbReference type="Proteomes" id="UP000006727">
    <property type="component" value="Chromosome 2"/>
</dbReference>
<dbReference type="GO" id="GO:0005524">
    <property type="term" value="F:ATP binding"/>
    <property type="evidence" value="ECO:0007669"/>
    <property type="project" value="UniProtKB-UniRule"/>
</dbReference>
<evidence type="ECO:0000256" key="5">
    <source>
        <dbReference type="ARBA" id="ARBA00022475"/>
    </source>
</evidence>
<sequence>MLLKAKMLLARAVLFLFLVAVRVTRCKAMTSEGQALLEFKRGLTNTEVVLATLGDWNDLDTTPCLWTGITCNPQGFVRTINLTSLGLEGEISPSLGSLKSLEELVLSFNSFQGRIPPELGNCTSLVLMYLNQNRLSGTIPAELGNLTKLGDVMFAFNELEGDIPISFAACPSLFSFDVGSNHLSGRIPSVLFENPNLVGLYVNDNNFTGDITTALDALSKLPAITDIWMQFNYFSGTLPPSIGNATSLRRILLNKQGNGNSSFGGVIPKEVGNLRNLQVFDIRDNNFTGGIPPELGHLSSLQVMYLSTNKLTGNIPSEFGQLRNMTLLHLYQNELTGPIPAELGDCELLEEVILYVNRLNGSIPSSLGKLSKLKIFEVYNNSMSGSIPSQIFNCTSLQSFYLAQNSFSGSIPPLIGRLTGLLSLRISENRFSGSIPEEITELRSLAEMVLNSNRFTGTIPAGLSNMTALQEIFLFDNLMSGPLPPGIGMFMDNLSVLDIRNNTFNGTLPEGLCNSGKLEFLDIQDNMFEGAIPSSLAACRSLRRFRAGYNRFTSLPAGFGNNTVLDRVELTCNQLEGPLPLGLGVNSNLGYLALGNNKLSGNLSRLMFSNLPNLESLNLSSNNLTGEIPTTVSSCTKLFSLDLSFNRISGSIPASLGNLTKLFELRLKGNKISGMNPRIFPEFVKLTRLSLAQNSFNGSIPLEIGTVSTLAYLNLSYGGFSGRIPESIGKLNQLESLDLSNNNLTGSIPSALGDSRSLLTVNISYNKLTGSLPPSWVKFLRETPSAFVGNPGLCLQYSKENKCVSSTPLKTRNKHDDLQVGPLTAIIIGSALFLFVVGLVGWRYLPGRRHVPLVWEGTVEFTSAPGCTISFEEIMKATQNLSDHCIIGKGGHGTVYKAILASGSSIVVKKIVSLERNKHIHKSFLTEIETIGNAKHRNLVKLLGFCKWGEVGLLLYDFVPNGDLHDVLHNKERGIMLDWTTRLRIAEGVAHGLSYLHHDYVPPIVHRDIKASNVLLDEDLEPHISDFGVAKVMAMKPKDKNTMLSTAFVTGTYGYIAPEYGFGTIVTPKVDVYSYGVLLLELLTGKQPVDPSFGDHMHIVVWARAKFHQSGSLPQKNVGINVGEAIFDPKLLRTTNKDQKEQMLRVLRIAMRCSRDTPTERPTMREIVEMLRSSRIQTAVTSPYCYSHL</sequence>
<evidence type="ECO:0000256" key="23">
    <source>
        <dbReference type="PROSITE-ProRule" id="PRU10141"/>
    </source>
</evidence>
<accession>A0A2K1L235</accession>
<dbReference type="FunFam" id="1.10.510.10:FF:000290">
    <property type="entry name" value="LRR receptor-like serine/threonine-protein kinase ERECTA"/>
    <property type="match status" value="1"/>
</dbReference>
<evidence type="ECO:0000259" key="26">
    <source>
        <dbReference type="PROSITE" id="PS50011"/>
    </source>
</evidence>
<evidence type="ECO:0000256" key="13">
    <source>
        <dbReference type="ARBA" id="ARBA00022741"/>
    </source>
</evidence>
<dbReference type="InterPro" id="IPR055414">
    <property type="entry name" value="LRR_R13L4/SHOC2-like"/>
</dbReference>
<comment type="catalytic activity">
    <reaction evidence="21">
        <text>L-threonyl-[protein] + ATP = O-phospho-L-threonyl-[protein] + ADP + H(+)</text>
        <dbReference type="Rhea" id="RHEA:46608"/>
        <dbReference type="Rhea" id="RHEA-COMP:11060"/>
        <dbReference type="Rhea" id="RHEA-COMP:11605"/>
        <dbReference type="ChEBI" id="CHEBI:15378"/>
        <dbReference type="ChEBI" id="CHEBI:30013"/>
        <dbReference type="ChEBI" id="CHEBI:30616"/>
        <dbReference type="ChEBI" id="CHEBI:61977"/>
        <dbReference type="ChEBI" id="CHEBI:456216"/>
        <dbReference type="EC" id="2.7.11.1"/>
    </reaction>
</comment>
<dbReference type="CDD" id="cd14066">
    <property type="entry name" value="STKc_IRAK"/>
    <property type="match status" value="1"/>
</dbReference>
<keyword evidence="6" id="KW-0723">Serine/threonine-protein kinase</keyword>
<dbReference type="GO" id="GO:0006952">
    <property type="term" value="P:defense response"/>
    <property type="evidence" value="ECO:0007669"/>
    <property type="project" value="UniProtKB-ARBA"/>
</dbReference>
<evidence type="ECO:0000256" key="25">
    <source>
        <dbReference type="SAM" id="SignalP"/>
    </source>
</evidence>
<evidence type="ECO:0000256" key="11">
    <source>
        <dbReference type="ARBA" id="ARBA00022729"/>
    </source>
</evidence>
<dbReference type="EMBL" id="ABEU02000002">
    <property type="protein sequence ID" value="PNR60099.1"/>
    <property type="molecule type" value="Genomic_DNA"/>
</dbReference>
<dbReference type="GO" id="GO:0004674">
    <property type="term" value="F:protein serine/threonine kinase activity"/>
    <property type="evidence" value="ECO:0007669"/>
    <property type="project" value="UniProtKB-KW"/>
</dbReference>
<dbReference type="InterPro" id="IPR001611">
    <property type="entry name" value="Leu-rich_rpt"/>
</dbReference>
<evidence type="ECO:0000313" key="27">
    <source>
        <dbReference type="EMBL" id="PNR60099.1"/>
    </source>
</evidence>
<evidence type="ECO:0000256" key="12">
    <source>
        <dbReference type="ARBA" id="ARBA00022737"/>
    </source>
</evidence>
<dbReference type="InterPro" id="IPR013210">
    <property type="entry name" value="LRR_N_plant-typ"/>
</dbReference>
<dbReference type="GO" id="GO:0005886">
    <property type="term" value="C:plasma membrane"/>
    <property type="evidence" value="ECO:0000318"/>
    <property type="project" value="GO_Central"/>
</dbReference>
<keyword evidence="17 24" id="KW-0472">Membrane</keyword>
<organism evidence="27">
    <name type="scientific">Physcomitrium patens</name>
    <name type="common">Spreading-leaved earth moss</name>
    <name type="synonym">Physcomitrella patens</name>
    <dbReference type="NCBI Taxonomy" id="3218"/>
    <lineage>
        <taxon>Eukaryota</taxon>
        <taxon>Viridiplantae</taxon>
        <taxon>Streptophyta</taxon>
        <taxon>Embryophyta</taxon>
        <taxon>Bryophyta</taxon>
        <taxon>Bryophytina</taxon>
        <taxon>Bryopsida</taxon>
        <taxon>Funariidae</taxon>
        <taxon>Funariales</taxon>
        <taxon>Funariaceae</taxon>
        <taxon>Physcomitrium</taxon>
    </lineage>
</organism>
<feature type="transmembrane region" description="Helical" evidence="24">
    <location>
        <begin position="820"/>
        <end position="842"/>
    </location>
</feature>
<keyword evidence="19" id="KW-0675">Receptor</keyword>
<evidence type="ECO:0000256" key="20">
    <source>
        <dbReference type="ARBA" id="ARBA00023180"/>
    </source>
</evidence>
<feature type="domain" description="Protein kinase" evidence="26">
    <location>
        <begin position="881"/>
        <end position="1176"/>
    </location>
</feature>
<dbReference type="PROSITE" id="PS50011">
    <property type="entry name" value="PROTEIN_KINASE_DOM"/>
    <property type="match status" value="1"/>
</dbReference>
<keyword evidence="14" id="KW-0418">Kinase</keyword>
<reference evidence="27 29" key="1">
    <citation type="journal article" date="2008" name="Science">
        <title>The Physcomitrella genome reveals evolutionary insights into the conquest of land by plants.</title>
        <authorList>
            <person name="Rensing S."/>
            <person name="Lang D."/>
            <person name="Zimmer A."/>
            <person name="Terry A."/>
            <person name="Salamov A."/>
            <person name="Shapiro H."/>
            <person name="Nishiyama T."/>
            <person name="Perroud P.-F."/>
            <person name="Lindquist E."/>
            <person name="Kamisugi Y."/>
            <person name="Tanahashi T."/>
            <person name="Sakakibara K."/>
            <person name="Fujita T."/>
            <person name="Oishi K."/>
            <person name="Shin-I T."/>
            <person name="Kuroki Y."/>
            <person name="Toyoda A."/>
            <person name="Suzuki Y."/>
            <person name="Hashimoto A."/>
            <person name="Yamaguchi K."/>
            <person name="Sugano A."/>
            <person name="Kohara Y."/>
            <person name="Fujiyama A."/>
            <person name="Anterola A."/>
            <person name="Aoki S."/>
            <person name="Ashton N."/>
            <person name="Barbazuk W.B."/>
            <person name="Barker E."/>
            <person name="Bennetzen J."/>
            <person name="Bezanilla M."/>
            <person name="Blankenship R."/>
            <person name="Cho S.H."/>
            <person name="Dutcher S."/>
            <person name="Estelle M."/>
            <person name="Fawcett J.A."/>
            <person name="Gundlach H."/>
            <person name="Hanada K."/>
            <person name="Heyl A."/>
            <person name="Hicks K.A."/>
            <person name="Hugh J."/>
            <person name="Lohr M."/>
            <person name="Mayer K."/>
            <person name="Melkozernov A."/>
            <person name="Murata T."/>
            <person name="Nelson D."/>
            <person name="Pils B."/>
            <person name="Prigge M."/>
            <person name="Reiss B."/>
            <person name="Renner T."/>
            <person name="Rombauts S."/>
            <person name="Rushton P."/>
            <person name="Sanderfoot A."/>
            <person name="Schween G."/>
            <person name="Shiu S.-H."/>
            <person name="Stueber K."/>
            <person name="Theodoulou F.L."/>
            <person name="Tu H."/>
            <person name="Van de Peer Y."/>
            <person name="Verrier P.J."/>
            <person name="Waters E."/>
            <person name="Wood A."/>
            <person name="Yang L."/>
            <person name="Cove D."/>
            <person name="Cuming A."/>
            <person name="Hasebe M."/>
            <person name="Lucas S."/>
            <person name="Mishler D.B."/>
            <person name="Reski R."/>
            <person name="Grigoriev I."/>
            <person name="Quatrano R.S."/>
            <person name="Boore J.L."/>
        </authorList>
    </citation>
    <scope>NUCLEOTIDE SEQUENCE [LARGE SCALE GENOMIC DNA]</scope>
    <source>
        <strain evidence="28 29">cv. Gransden 2004</strain>
    </source>
</reference>
<evidence type="ECO:0000256" key="9">
    <source>
        <dbReference type="ARBA" id="ARBA00022679"/>
    </source>
</evidence>
<dbReference type="GO" id="GO:0009791">
    <property type="term" value="P:post-embryonic development"/>
    <property type="evidence" value="ECO:0007669"/>
    <property type="project" value="UniProtKB-ARBA"/>
</dbReference>
<evidence type="ECO:0000256" key="8">
    <source>
        <dbReference type="ARBA" id="ARBA00022614"/>
    </source>
</evidence>
<evidence type="ECO:0000256" key="14">
    <source>
        <dbReference type="ARBA" id="ARBA00022777"/>
    </source>
</evidence>
<reference evidence="27 29" key="2">
    <citation type="journal article" date="2018" name="Plant J.">
        <title>The Physcomitrella patens chromosome-scale assembly reveals moss genome structure and evolution.</title>
        <authorList>
            <person name="Lang D."/>
            <person name="Ullrich K.K."/>
            <person name="Murat F."/>
            <person name="Fuchs J."/>
            <person name="Jenkins J."/>
            <person name="Haas F.B."/>
            <person name="Piednoel M."/>
            <person name="Gundlach H."/>
            <person name="Van Bel M."/>
            <person name="Meyberg R."/>
            <person name="Vives C."/>
            <person name="Morata J."/>
            <person name="Symeonidi A."/>
            <person name="Hiss M."/>
            <person name="Muchero W."/>
            <person name="Kamisugi Y."/>
            <person name="Saleh O."/>
            <person name="Blanc G."/>
            <person name="Decker E.L."/>
            <person name="van Gessel N."/>
            <person name="Grimwood J."/>
            <person name="Hayes R.D."/>
            <person name="Graham S.W."/>
            <person name="Gunter L.E."/>
            <person name="McDaniel S.F."/>
            <person name="Hoernstein S.N.W."/>
            <person name="Larsson A."/>
            <person name="Li F.W."/>
            <person name="Perroud P.F."/>
            <person name="Phillips J."/>
            <person name="Ranjan P."/>
            <person name="Rokshar D.S."/>
            <person name="Rothfels C.J."/>
            <person name="Schneider L."/>
            <person name="Shu S."/>
            <person name="Stevenson D.W."/>
            <person name="Thummler F."/>
            <person name="Tillich M."/>
            <person name="Villarreal Aguilar J.C."/>
            <person name="Widiez T."/>
            <person name="Wong G.K."/>
            <person name="Wymore A."/>
            <person name="Zhang Y."/>
            <person name="Zimmer A.D."/>
            <person name="Quatrano R.S."/>
            <person name="Mayer K.F.X."/>
            <person name="Goodstein D."/>
            <person name="Casacuberta J.M."/>
            <person name="Vandepoele K."/>
            <person name="Reski R."/>
            <person name="Cuming A.C."/>
            <person name="Tuskan G.A."/>
            <person name="Maumus F."/>
            <person name="Salse J."/>
            <person name="Schmutz J."/>
            <person name="Rensing S.A."/>
        </authorList>
    </citation>
    <scope>NUCLEOTIDE SEQUENCE [LARGE SCALE GENOMIC DNA]</scope>
    <source>
        <strain evidence="28 29">cv. Gransden 2004</strain>
    </source>
</reference>
<dbReference type="InterPro" id="IPR017441">
    <property type="entry name" value="Protein_kinase_ATP_BS"/>
</dbReference>
<evidence type="ECO:0000256" key="15">
    <source>
        <dbReference type="ARBA" id="ARBA00022840"/>
    </source>
</evidence>
<dbReference type="RefSeq" id="XP_024359221.1">
    <property type="nucleotide sequence ID" value="XM_024503453.2"/>
</dbReference>
<feature type="binding site" evidence="23">
    <location>
        <position position="910"/>
    </location>
    <ligand>
        <name>ATP</name>
        <dbReference type="ChEBI" id="CHEBI:30616"/>
    </ligand>
</feature>
<dbReference type="Gene3D" id="3.80.10.10">
    <property type="entry name" value="Ribonuclease Inhibitor"/>
    <property type="match status" value="4"/>
</dbReference>
<dbReference type="Pfam" id="PF08263">
    <property type="entry name" value="LRRNT_2"/>
    <property type="match status" value="1"/>
</dbReference>
<keyword evidence="8" id="KW-0433">Leucine-rich repeat</keyword>
<evidence type="ECO:0000256" key="17">
    <source>
        <dbReference type="ARBA" id="ARBA00023136"/>
    </source>
</evidence>
<dbReference type="GO" id="GO:0010082">
    <property type="term" value="P:regulation of root meristem growth"/>
    <property type="evidence" value="ECO:0007669"/>
    <property type="project" value="UniProtKB-ARBA"/>
</dbReference>
<feature type="signal peptide" evidence="25">
    <location>
        <begin position="1"/>
        <end position="28"/>
    </location>
</feature>
<evidence type="ECO:0000256" key="24">
    <source>
        <dbReference type="SAM" id="Phobius"/>
    </source>
</evidence>
<dbReference type="FunFam" id="3.80.10.10:FF:000385">
    <property type="entry name" value="Leucine-rich repeat family protein"/>
    <property type="match status" value="1"/>
</dbReference>
<comment type="catalytic activity">
    <reaction evidence="22">
        <text>L-seryl-[protein] + ATP = O-phospho-L-seryl-[protein] + ADP + H(+)</text>
        <dbReference type="Rhea" id="RHEA:17989"/>
        <dbReference type="Rhea" id="RHEA-COMP:9863"/>
        <dbReference type="Rhea" id="RHEA-COMP:11604"/>
        <dbReference type="ChEBI" id="CHEBI:15378"/>
        <dbReference type="ChEBI" id="CHEBI:29999"/>
        <dbReference type="ChEBI" id="CHEBI:30616"/>
        <dbReference type="ChEBI" id="CHEBI:83421"/>
        <dbReference type="ChEBI" id="CHEBI:456216"/>
        <dbReference type="EC" id="2.7.11.1"/>
    </reaction>
</comment>
<keyword evidence="20" id="KW-0325">Glycoprotein</keyword>
<dbReference type="SUPFAM" id="SSF52058">
    <property type="entry name" value="L domain-like"/>
    <property type="match status" value="1"/>
</dbReference>
<dbReference type="EC" id="2.7.11.1" evidence="4"/>
<dbReference type="PANTHER" id="PTHR48052:SF8">
    <property type="entry name" value="LRR RECEPTOR-LIKE SERINE_THREONINE-PROTEIN KINASE FLS2"/>
    <property type="match status" value="1"/>
</dbReference>
<feature type="chain" id="PRO_5043158401" description="non-specific serine/threonine protein kinase" evidence="25">
    <location>
        <begin position="29"/>
        <end position="1189"/>
    </location>
</feature>
<dbReference type="FunFam" id="3.80.10.10:FF:000627">
    <property type="entry name" value="Probable leucine-rich repeat receptor-like protein kinase At2g33170"/>
    <property type="match status" value="1"/>
</dbReference>
<keyword evidence="9" id="KW-0808">Transferase</keyword>
<evidence type="ECO:0000256" key="22">
    <source>
        <dbReference type="ARBA" id="ARBA00048679"/>
    </source>
</evidence>
<dbReference type="FunFam" id="3.80.10.10:FF:002822">
    <property type="entry name" value="Predicted protein"/>
    <property type="match status" value="1"/>
</dbReference>
<evidence type="ECO:0000256" key="3">
    <source>
        <dbReference type="ARBA" id="ARBA00009592"/>
    </source>
</evidence>
<dbReference type="InterPro" id="IPR011009">
    <property type="entry name" value="Kinase-like_dom_sf"/>
</dbReference>
<proteinExistence type="inferred from homology"/>
<keyword evidence="18" id="KW-1015">Disulfide bond</keyword>
<dbReference type="AlphaFoldDB" id="A0A2K1L235"/>
<evidence type="ECO:0000256" key="19">
    <source>
        <dbReference type="ARBA" id="ARBA00023170"/>
    </source>
</evidence>
<keyword evidence="7" id="KW-0597">Phosphoprotein</keyword>
<dbReference type="Gene3D" id="1.10.510.10">
    <property type="entry name" value="Transferase(Phosphotransferase) domain 1"/>
    <property type="match status" value="1"/>
</dbReference>
<dbReference type="Pfam" id="PF23598">
    <property type="entry name" value="LRR_14"/>
    <property type="match status" value="1"/>
</dbReference>
<protein>
    <recommendedName>
        <fullName evidence="4">non-specific serine/threonine protein kinase</fullName>
        <ecNumber evidence="4">2.7.11.1</ecNumber>
    </recommendedName>
</protein>
<keyword evidence="13 23" id="KW-0547">Nucleotide-binding</keyword>
<dbReference type="Gene3D" id="3.30.200.20">
    <property type="entry name" value="Phosphorylase Kinase, domain 1"/>
    <property type="match status" value="1"/>
</dbReference>
<keyword evidence="29" id="KW-1185">Reference proteome</keyword>
<evidence type="ECO:0000256" key="2">
    <source>
        <dbReference type="ARBA" id="ARBA00008684"/>
    </source>
</evidence>
<dbReference type="PANTHER" id="PTHR48052">
    <property type="entry name" value="UNNAMED PRODUCT"/>
    <property type="match status" value="1"/>
</dbReference>
<evidence type="ECO:0000256" key="1">
    <source>
        <dbReference type="ARBA" id="ARBA00004251"/>
    </source>
</evidence>
<dbReference type="Gramene" id="Pp3c2_18570V3.1">
    <property type="protein sequence ID" value="Pp3c2_18570V3.1"/>
    <property type="gene ID" value="Pp3c2_18570"/>
</dbReference>
<dbReference type="Pfam" id="PF13855">
    <property type="entry name" value="LRR_8"/>
    <property type="match status" value="1"/>
</dbReference>
<keyword evidence="11 25" id="KW-0732">Signal</keyword>
<evidence type="ECO:0000313" key="28">
    <source>
        <dbReference type="EnsemblPlants" id="Pp3c2_18570V3.1"/>
    </source>
</evidence>
<dbReference type="SMART" id="SM00220">
    <property type="entry name" value="S_TKc"/>
    <property type="match status" value="1"/>
</dbReference>
<evidence type="ECO:0000313" key="29">
    <source>
        <dbReference type="Proteomes" id="UP000006727"/>
    </source>
</evidence>
<dbReference type="SMART" id="SM00369">
    <property type="entry name" value="LRR_TYP"/>
    <property type="match status" value="10"/>
</dbReference>
<evidence type="ECO:0000256" key="7">
    <source>
        <dbReference type="ARBA" id="ARBA00022553"/>
    </source>
</evidence>
<dbReference type="GeneID" id="112274195"/>
<evidence type="ECO:0000256" key="16">
    <source>
        <dbReference type="ARBA" id="ARBA00022989"/>
    </source>
</evidence>
<keyword evidence="10 24" id="KW-0812">Transmembrane</keyword>
<dbReference type="Pfam" id="PF00069">
    <property type="entry name" value="Pkinase"/>
    <property type="match status" value="1"/>
</dbReference>
<comment type="subcellular location">
    <subcellularLocation>
        <location evidence="1">Cell membrane</location>
        <topology evidence="1">Single-pass type I membrane protein</topology>
    </subcellularLocation>
</comment>
<evidence type="ECO:0000256" key="18">
    <source>
        <dbReference type="ARBA" id="ARBA00023157"/>
    </source>
</evidence>
<keyword evidence="16 24" id="KW-1133">Transmembrane helix</keyword>
<dbReference type="PROSITE" id="PS51450">
    <property type="entry name" value="LRR"/>
    <property type="match status" value="2"/>
</dbReference>
<dbReference type="InterPro" id="IPR032675">
    <property type="entry name" value="LRR_dom_sf"/>
</dbReference>
<dbReference type="GO" id="GO:0051707">
    <property type="term" value="P:response to other organism"/>
    <property type="evidence" value="ECO:0007669"/>
    <property type="project" value="UniProtKB-ARBA"/>
</dbReference>